<dbReference type="Proteomes" id="UP000216133">
    <property type="component" value="Unassembled WGS sequence"/>
</dbReference>
<dbReference type="EMBL" id="NPBS01000555">
    <property type="protein sequence ID" value="PAF14454.1"/>
    <property type="molecule type" value="Genomic_DNA"/>
</dbReference>
<accession>A0A268R2I4</accession>
<sequence length="82" mass="8948">VKESTRLHNEAQKRSVDIRCGVSVYNLEKDKDFWNVHTNTGTLIAPYVLVATGAAEFPIPVPGWTLPGVMSIGAAQVMTNVH</sequence>
<dbReference type="GO" id="GO:0016491">
    <property type="term" value="F:oxidoreductase activity"/>
    <property type="evidence" value="ECO:0007669"/>
    <property type="project" value="UniProtKB-KW"/>
</dbReference>
<feature type="non-terminal residue" evidence="2">
    <location>
        <position position="82"/>
    </location>
</feature>
<proteinExistence type="predicted"/>
<dbReference type="PANTHER" id="PTHR42949">
    <property type="entry name" value="ANAEROBIC GLYCEROL-3-PHOSPHATE DEHYDROGENASE SUBUNIT B"/>
    <property type="match status" value="1"/>
</dbReference>
<name>A0A268R2I4_SHOCL</name>
<reference evidence="2 3" key="1">
    <citation type="submission" date="2017-07" db="EMBL/GenBank/DDBJ databases">
        <title>Isolation and whole genome analysis of endospore-forming bacteria from heroin.</title>
        <authorList>
            <person name="Kalinowski J."/>
            <person name="Ahrens B."/>
            <person name="Al-Dilaimi A."/>
            <person name="Winkler A."/>
            <person name="Wibberg D."/>
            <person name="Schleenbecker U."/>
            <person name="Ruckert C."/>
            <person name="Wolfel R."/>
            <person name="Grass G."/>
        </authorList>
    </citation>
    <scope>NUCLEOTIDE SEQUENCE [LARGE SCALE GENOMIC DNA]</scope>
    <source>
        <strain evidence="2 3">7523-2</strain>
    </source>
</reference>
<evidence type="ECO:0000313" key="3">
    <source>
        <dbReference type="Proteomes" id="UP000216133"/>
    </source>
</evidence>
<dbReference type="InterPro" id="IPR051691">
    <property type="entry name" value="Metab_Enz_Cyan_OpOx_G3PDH"/>
</dbReference>
<dbReference type="PANTHER" id="PTHR42949:SF3">
    <property type="entry name" value="ANAEROBIC GLYCEROL-3-PHOSPHATE DEHYDROGENASE SUBUNIT B"/>
    <property type="match status" value="1"/>
</dbReference>
<dbReference type="InterPro" id="IPR036188">
    <property type="entry name" value="FAD/NAD-bd_sf"/>
</dbReference>
<keyword evidence="1" id="KW-0560">Oxidoreductase</keyword>
<evidence type="ECO:0000256" key="1">
    <source>
        <dbReference type="ARBA" id="ARBA00023002"/>
    </source>
</evidence>
<comment type="caution">
    <text evidence="2">The sequence shown here is derived from an EMBL/GenBank/DDBJ whole genome shotgun (WGS) entry which is preliminary data.</text>
</comment>
<evidence type="ECO:0000313" key="2">
    <source>
        <dbReference type="EMBL" id="PAF14454.1"/>
    </source>
</evidence>
<feature type="non-terminal residue" evidence="2">
    <location>
        <position position="1"/>
    </location>
</feature>
<dbReference type="Gene3D" id="3.50.50.60">
    <property type="entry name" value="FAD/NAD(P)-binding domain"/>
    <property type="match status" value="1"/>
</dbReference>
<gene>
    <name evidence="2" type="ORF">CHH61_24470</name>
</gene>
<protein>
    <submittedName>
        <fullName evidence="2">Sarcosine oxidase subunit alpha</fullName>
    </submittedName>
</protein>
<dbReference type="SUPFAM" id="SSF51905">
    <property type="entry name" value="FAD/NAD(P)-binding domain"/>
    <property type="match status" value="1"/>
</dbReference>
<dbReference type="AlphaFoldDB" id="A0A268R2I4"/>
<organism evidence="2 3">
    <name type="scientific">Shouchella clausii</name>
    <name type="common">Alkalihalobacillus clausii</name>
    <dbReference type="NCBI Taxonomy" id="79880"/>
    <lineage>
        <taxon>Bacteria</taxon>
        <taxon>Bacillati</taxon>
        <taxon>Bacillota</taxon>
        <taxon>Bacilli</taxon>
        <taxon>Bacillales</taxon>
        <taxon>Bacillaceae</taxon>
        <taxon>Shouchella</taxon>
    </lineage>
</organism>